<sequence>MIADQFETFLFDLDGVIYSGNDALPEAVTTVNRLFERDKRIRFLTNDPRPTREAVVADLRELGIEADENEIITAASATATYLRREGISTAAVVGSEGLRTELRQQGITVTDDSPDAIVVGADDQTAYPDIRRAARHIERGALFVGTNPDGSFPTPDGPAPGAGAIVRAVETAAGTSPVVVGKPEPLLFEMALQGIPTEREAVVIGDTPTTDVLGAHRAGLTGILVTDADPVPTYPDATITTLADLFSTPVTPWETPQYSWPDTIRPGVGAVVLNSTNEVLLLKRADRQQWALPTGAVERGEAVDEAIIREVREETGLQVAVDHLTGVYSHPKQQVFSYPSGKTVHFVTTCFQCTIEAGTLEADRDEALEVEFFDTDELPDGMLSMHPQWIADAVRQNDVSVR</sequence>
<accession>A0A482XW35</accession>
<evidence type="ECO:0000259" key="2">
    <source>
        <dbReference type="PROSITE" id="PS51462"/>
    </source>
</evidence>
<evidence type="ECO:0000256" key="1">
    <source>
        <dbReference type="ARBA" id="ARBA00022801"/>
    </source>
</evidence>
<dbReference type="PROSITE" id="PS00893">
    <property type="entry name" value="NUDIX_BOX"/>
    <property type="match status" value="1"/>
</dbReference>
<reference evidence="3 4" key="1">
    <citation type="submission" date="2019-02" db="EMBL/GenBank/DDBJ databases">
        <title>Genome analysis provides insights into bioremediation potentialities and Haloocin production by Natrinema altunense strain 4.1R isolated from Chott Douz in Tunisian desert.</title>
        <authorList>
            <person name="Najjari A."/>
            <person name="Youssef N."/>
            <person name="Ben Dhia O."/>
            <person name="Ferjani R."/>
            <person name="El Hidri D."/>
            <person name="Ouzari H.I."/>
            <person name="Cherif A."/>
        </authorList>
    </citation>
    <scope>NUCLEOTIDE SEQUENCE [LARGE SCALE GENOMIC DNA]</scope>
    <source>
        <strain evidence="3 4">4.1R</strain>
    </source>
</reference>
<evidence type="ECO:0000313" key="4">
    <source>
        <dbReference type="Proteomes" id="UP000292704"/>
    </source>
</evidence>
<dbReference type="SFLD" id="SFLDS00003">
    <property type="entry name" value="Haloacid_Dehalogenase"/>
    <property type="match status" value="1"/>
</dbReference>
<dbReference type="SUPFAM" id="SSF56784">
    <property type="entry name" value="HAD-like"/>
    <property type="match status" value="1"/>
</dbReference>
<dbReference type="PROSITE" id="PS51462">
    <property type="entry name" value="NUDIX"/>
    <property type="match status" value="1"/>
</dbReference>
<name>A0A482XW35_9EURY</name>
<dbReference type="SUPFAM" id="SSF55811">
    <property type="entry name" value="Nudix"/>
    <property type="match status" value="1"/>
</dbReference>
<dbReference type="InterPro" id="IPR023214">
    <property type="entry name" value="HAD_sf"/>
</dbReference>
<dbReference type="Proteomes" id="UP000292704">
    <property type="component" value="Unassembled WGS sequence"/>
</dbReference>
<dbReference type="InterPro" id="IPR015797">
    <property type="entry name" value="NUDIX_hydrolase-like_dom_sf"/>
</dbReference>
<evidence type="ECO:0000313" key="3">
    <source>
        <dbReference type="EMBL" id="RZH67898.1"/>
    </source>
</evidence>
<dbReference type="NCBIfam" id="TIGR01460">
    <property type="entry name" value="HAD-SF-IIA"/>
    <property type="match status" value="1"/>
</dbReference>
<dbReference type="AlphaFoldDB" id="A0A482XW35"/>
<dbReference type="STRING" id="222984.GCA_000731985_03431"/>
<organism evidence="3 4">
    <name type="scientific">Natrinema altunense</name>
    <dbReference type="NCBI Taxonomy" id="222984"/>
    <lineage>
        <taxon>Archaea</taxon>
        <taxon>Methanobacteriati</taxon>
        <taxon>Methanobacteriota</taxon>
        <taxon>Stenosarchaea group</taxon>
        <taxon>Halobacteria</taxon>
        <taxon>Halobacteriales</taxon>
        <taxon>Natrialbaceae</taxon>
        <taxon>Natrinema</taxon>
    </lineage>
</organism>
<dbReference type="InterPro" id="IPR000086">
    <property type="entry name" value="NUDIX_hydrolase_dom"/>
</dbReference>
<feature type="domain" description="Nudix hydrolase" evidence="2">
    <location>
        <begin position="263"/>
        <end position="396"/>
    </location>
</feature>
<dbReference type="InterPro" id="IPR020084">
    <property type="entry name" value="NUDIX_hydrolase_CS"/>
</dbReference>
<dbReference type="InterPro" id="IPR036412">
    <property type="entry name" value="HAD-like_sf"/>
</dbReference>
<protein>
    <submittedName>
        <fullName evidence="3">HAD-IIA family hydrolase</fullName>
    </submittedName>
</protein>
<dbReference type="Pfam" id="PF00293">
    <property type="entry name" value="NUDIX"/>
    <property type="match status" value="1"/>
</dbReference>
<dbReference type="SFLD" id="SFLDG01129">
    <property type="entry name" value="C1.5:_HAD__Beta-PGM__Phosphata"/>
    <property type="match status" value="1"/>
</dbReference>
<dbReference type="GO" id="GO:0005737">
    <property type="term" value="C:cytoplasm"/>
    <property type="evidence" value="ECO:0007669"/>
    <property type="project" value="TreeGrafter"/>
</dbReference>
<proteinExistence type="predicted"/>
<keyword evidence="1 3" id="KW-0378">Hydrolase</keyword>
<dbReference type="EMBL" id="SHMR01000003">
    <property type="protein sequence ID" value="RZH67898.1"/>
    <property type="molecule type" value="Genomic_DNA"/>
</dbReference>
<gene>
    <name evidence="3" type="ORF">ELS17_09855</name>
</gene>
<comment type="caution">
    <text evidence="3">The sequence shown here is derived from an EMBL/GenBank/DDBJ whole genome shotgun (WGS) entry which is preliminary data.</text>
</comment>
<dbReference type="Pfam" id="PF13242">
    <property type="entry name" value="Hydrolase_like"/>
    <property type="match status" value="1"/>
</dbReference>
<dbReference type="Gene3D" id="3.90.79.10">
    <property type="entry name" value="Nucleoside Triphosphate Pyrophosphohydrolase"/>
    <property type="match status" value="1"/>
</dbReference>
<dbReference type="InterPro" id="IPR006357">
    <property type="entry name" value="HAD-SF_hydro_IIA"/>
</dbReference>
<dbReference type="PRINTS" id="PR00502">
    <property type="entry name" value="NUDIXFAMILY"/>
</dbReference>
<dbReference type="InterPro" id="IPR020476">
    <property type="entry name" value="Nudix_hydrolase"/>
</dbReference>
<dbReference type="PANTHER" id="PTHR19288:SF46">
    <property type="entry name" value="HALOACID DEHALOGENASE-LIKE HYDROLASE DOMAIN-CONTAINING PROTEIN 2"/>
    <property type="match status" value="1"/>
</dbReference>
<dbReference type="Gene3D" id="3.40.50.1000">
    <property type="entry name" value="HAD superfamily/HAD-like"/>
    <property type="match status" value="2"/>
</dbReference>
<dbReference type="PANTHER" id="PTHR19288">
    <property type="entry name" value="4-NITROPHENYLPHOSPHATASE-RELATED"/>
    <property type="match status" value="1"/>
</dbReference>
<dbReference type="GO" id="GO:0016791">
    <property type="term" value="F:phosphatase activity"/>
    <property type="evidence" value="ECO:0007669"/>
    <property type="project" value="TreeGrafter"/>
</dbReference>
<dbReference type="Pfam" id="PF13344">
    <property type="entry name" value="Hydrolase_6"/>
    <property type="match status" value="1"/>
</dbReference>